<proteinExistence type="predicted"/>
<dbReference type="Proteomes" id="UP001190700">
    <property type="component" value="Unassembled WGS sequence"/>
</dbReference>
<evidence type="ECO:0000313" key="2">
    <source>
        <dbReference type="EMBL" id="KAK3277249.1"/>
    </source>
</evidence>
<protein>
    <submittedName>
        <fullName evidence="2">Uncharacterized protein</fullName>
    </submittedName>
</protein>
<accession>A0AAE0LA33</accession>
<evidence type="ECO:0000313" key="3">
    <source>
        <dbReference type="Proteomes" id="UP001190700"/>
    </source>
</evidence>
<gene>
    <name evidence="2" type="ORF">CYMTET_14734</name>
</gene>
<dbReference type="AlphaFoldDB" id="A0AAE0LA33"/>
<dbReference type="EMBL" id="LGRX02006196">
    <property type="protein sequence ID" value="KAK3277249.1"/>
    <property type="molecule type" value="Genomic_DNA"/>
</dbReference>
<evidence type="ECO:0000256" key="1">
    <source>
        <dbReference type="SAM" id="MobiDB-lite"/>
    </source>
</evidence>
<sequence length="101" mass="11393">MAVGRMAAMHGDPEDHSGRRVDGLCLQPPLFSRGFFSFPNTVGYWRFVINHLKPTLRRVLLCRWSQAGNSGRDYDVPLVSQTVRMRGIPAISRTYGDLLSD</sequence>
<feature type="compositionally biased region" description="Basic and acidic residues" evidence="1">
    <location>
        <begin position="11"/>
        <end position="20"/>
    </location>
</feature>
<reference evidence="2 3" key="1">
    <citation type="journal article" date="2015" name="Genome Biol. Evol.">
        <title>Comparative Genomics of a Bacterivorous Green Alga Reveals Evolutionary Causalities and Consequences of Phago-Mixotrophic Mode of Nutrition.</title>
        <authorList>
            <person name="Burns J.A."/>
            <person name="Paasch A."/>
            <person name="Narechania A."/>
            <person name="Kim E."/>
        </authorList>
    </citation>
    <scope>NUCLEOTIDE SEQUENCE [LARGE SCALE GENOMIC DNA]</scope>
    <source>
        <strain evidence="2 3">PLY_AMNH</strain>
    </source>
</reference>
<feature type="region of interest" description="Disordered" evidence="1">
    <location>
        <begin position="1"/>
        <end position="20"/>
    </location>
</feature>
<organism evidence="2 3">
    <name type="scientific">Cymbomonas tetramitiformis</name>
    <dbReference type="NCBI Taxonomy" id="36881"/>
    <lineage>
        <taxon>Eukaryota</taxon>
        <taxon>Viridiplantae</taxon>
        <taxon>Chlorophyta</taxon>
        <taxon>Pyramimonadophyceae</taxon>
        <taxon>Pyramimonadales</taxon>
        <taxon>Pyramimonadaceae</taxon>
        <taxon>Cymbomonas</taxon>
    </lineage>
</organism>
<keyword evidence="3" id="KW-1185">Reference proteome</keyword>
<comment type="caution">
    <text evidence="2">The sequence shown here is derived from an EMBL/GenBank/DDBJ whole genome shotgun (WGS) entry which is preliminary data.</text>
</comment>
<name>A0AAE0LA33_9CHLO</name>